<dbReference type="Pfam" id="PF00501">
    <property type="entry name" value="AMP-binding"/>
    <property type="match status" value="1"/>
</dbReference>
<name>A0ABS9YTT8_9MYCO</name>
<dbReference type="Proteomes" id="UP001139068">
    <property type="component" value="Unassembled WGS sequence"/>
</dbReference>
<feature type="domain" description="AMP-dependent synthetase/ligase" evidence="1">
    <location>
        <begin position="66"/>
        <end position="424"/>
    </location>
</feature>
<proteinExistence type="predicted"/>
<dbReference type="NCBIfam" id="NF005859">
    <property type="entry name" value="PRK07788.1"/>
    <property type="match status" value="1"/>
</dbReference>
<evidence type="ECO:0000259" key="1">
    <source>
        <dbReference type="Pfam" id="PF00501"/>
    </source>
</evidence>
<organism evidence="3 4">
    <name type="scientific">Candidatus Mycolicibacterium alkanivorans</name>
    <dbReference type="NCBI Taxonomy" id="2954114"/>
    <lineage>
        <taxon>Bacteria</taxon>
        <taxon>Bacillati</taxon>
        <taxon>Actinomycetota</taxon>
        <taxon>Actinomycetes</taxon>
        <taxon>Mycobacteriales</taxon>
        <taxon>Mycobacteriaceae</taxon>
        <taxon>Mycolicibacterium</taxon>
    </lineage>
</organism>
<keyword evidence="3" id="KW-0436">Ligase</keyword>
<dbReference type="RefSeq" id="WP_243070297.1">
    <property type="nucleotide sequence ID" value="NZ_JAIVFL010000001.1"/>
</dbReference>
<dbReference type="EC" id="6.2.1.3" evidence="3"/>
<comment type="caution">
    <text evidence="3">The sequence shown here is derived from an EMBL/GenBank/DDBJ whole genome shotgun (WGS) entry which is preliminary data.</text>
</comment>
<dbReference type="PANTHER" id="PTHR43767">
    <property type="entry name" value="LONG-CHAIN-FATTY-ACID--COA LIGASE"/>
    <property type="match status" value="1"/>
</dbReference>
<dbReference type="EMBL" id="JAIVFL010000001">
    <property type="protein sequence ID" value="MCI4673794.1"/>
    <property type="molecule type" value="Genomic_DNA"/>
</dbReference>
<sequence>MSSLLDLPAKALAKAQHLAERGAAELHYLQKMIESGAFRLEPPQNLAGMVADIRRWGEIGMVPALNARRTPTRLAVIDDEGSLTFQELDDAANAVANGLLAMGVKGGDGVAILARNHRWFVIANYGCARVGARTIMLNTEFSGPQIRDVAEREGARLIIYDDEYTEAVKLSSPPLGKLRALGTNPDKVEPSGSTDETLAELIARSGTAPAPKATKRSSIVILTSGTTGAPKGATRHAPPTLAPIGGVLSSVPFKAGEVTSVPAPMFHALGYLHSTIALTMGTTLVLHRRFKPATVLEDIPKHGVTAIVVVPVMLSRMLDALEKMDTKPDLSSLRIVFVSGSQLGAELATRALKALGPVIYNLYGSTEVALATIAGPAELQKNPATVGSVVRGTKIKILDNNGKEVPQGEVGRIFVGTSFPFEGYTGGGNKQIIDGLLSSGDVGYFDHNGLLFVSGRDDEMIVSGGENIFPAEVEDLISGHPEVIEATALGVEDPEWGARLRAFVVLKGEAEVTEEAIKNYVREHLARYKVPREVVFLAELPRNPTGKILKRELRQVEIQ</sequence>
<dbReference type="InterPro" id="IPR025110">
    <property type="entry name" value="AMP-bd_C"/>
</dbReference>
<dbReference type="CDD" id="cd04433">
    <property type="entry name" value="AFD_class_I"/>
    <property type="match status" value="1"/>
</dbReference>
<evidence type="ECO:0000313" key="3">
    <source>
        <dbReference type="EMBL" id="MCI4673794.1"/>
    </source>
</evidence>
<dbReference type="InterPro" id="IPR045851">
    <property type="entry name" value="AMP-bd_C_sf"/>
</dbReference>
<evidence type="ECO:0000259" key="2">
    <source>
        <dbReference type="Pfam" id="PF13193"/>
    </source>
</evidence>
<gene>
    <name evidence="3" type="primary">fadD2</name>
    <name evidence="3" type="ORF">K9U37_01995</name>
</gene>
<dbReference type="Gene3D" id="3.30.300.30">
    <property type="match status" value="1"/>
</dbReference>
<dbReference type="InterPro" id="IPR042099">
    <property type="entry name" value="ANL_N_sf"/>
</dbReference>
<dbReference type="InterPro" id="IPR020845">
    <property type="entry name" value="AMP-binding_CS"/>
</dbReference>
<feature type="domain" description="AMP-binding enzyme C-terminal" evidence="2">
    <location>
        <begin position="472"/>
        <end position="547"/>
    </location>
</feature>
<dbReference type="InterPro" id="IPR050237">
    <property type="entry name" value="ATP-dep_AMP-bd_enzyme"/>
</dbReference>
<evidence type="ECO:0000313" key="4">
    <source>
        <dbReference type="Proteomes" id="UP001139068"/>
    </source>
</evidence>
<dbReference type="InterPro" id="IPR000873">
    <property type="entry name" value="AMP-dep_synth/lig_dom"/>
</dbReference>
<dbReference type="PANTHER" id="PTHR43767:SF1">
    <property type="entry name" value="NONRIBOSOMAL PEPTIDE SYNTHASE PES1 (EUROFUNG)-RELATED"/>
    <property type="match status" value="1"/>
</dbReference>
<dbReference type="Pfam" id="PF13193">
    <property type="entry name" value="AMP-binding_C"/>
    <property type="match status" value="1"/>
</dbReference>
<keyword evidence="4" id="KW-1185">Reference proteome</keyword>
<reference evidence="3" key="1">
    <citation type="journal article" date="2022" name="ISME J.">
        <title>Identification of active gaseous-alkane degraders at natural gas seeps.</title>
        <authorList>
            <person name="Farhan Ul Haque M."/>
            <person name="Hernandez M."/>
            <person name="Crombie A.T."/>
            <person name="Murrell J.C."/>
        </authorList>
    </citation>
    <scope>NUCLEOTIDE SEQUENCE</scope>
    <source>
        <strain evidence="3">ANDR5</strain>
    </source>
</reference>
<dbReference type="SUPFAM" id="SSF56801">
    <property type="entry name" value="Acetyl-CoA synthetase-like"/>
    <property type="match status" value="1"/>
</dbReference>
<accession>A0ABS9YTT8</accession>
<protein>
    <submittedName>
        <fullName evidence="3">Long-chain-fatty-acid--CoA ligase FadD2</fullName>
        <ecNumber evidence="3">6.2.1.3</ecNumber>
    </submittedName>
</protein>
<dbReference type="GO" id="GO:0004467">
    <property type="term" value="F:long-chain fatty acid-CoA ligase activity"/>
    <property type="evidence" value="ECO:0007669"/>
    <property type="project" value="UniProtKB-EC"/>
</dbReference>
<dbReference type="Gene3D" id="3.40.50.12780">
    <property type="entry name" value="N-terminal domain of ligase-like"/>
    <property type="match status" value="1"/>
</dbReference>
<dbReference type="PROSITE" id="PS00455">
    <property type="entry name" value="AMP_BINDING"/>
    <property type="match status" value="1"/>
</dbReference>